<dbReference type="GO" id="GO:0005975">
    <property type="term" value="P:carbohydrate metabolic process"/>
    <property type="evidence" value="ECO:0007669"/>
    <property type="project" value="InterPro"/>
</dbReference>
<evidence type="ECO:0000313" key="7">
    <source>
        <dbReference type="Proteomes" id="UP000276215"/>
    </source>
</evidence>
<evidence type="ECO:0000256" key="1">
    <source>
        <dbReference type="ARBA" id="ARBA00009865"/>
    </source>
</evidence>
<dbReference type="InterPro" id="IPR013320">
    <property type="entry name" value="ConA-like_dom_sf"/>
</dbReference>
<dbReference type="Gene3D" id="2.60.120.200">
    <property type="match status" value="1"/>
</dbReference>
<dbReference type="STRING" id="1336337.A0A3N4JPW8"/>
<organism evidence="6 7">
    <name type="scientific">Choiromyces venosus 120613-1</name>
    <dbReference type="NCBI Taxonomy" id="1336337"/>
    <lineage>
        <taxon>Eukaryota</taxon>
        <taxon>Fungi</taxon>
        <taxon>Dikarya</taxon>
        <taxon>Ascomycota</taxon>
        <taxon>Pezizomycotina</taxon>
        <taxon>Pezizomycetes</taxon>
        <taxon>Pezizales</taxon>
        <taxon>Tuberaceae</taxon>
        <taxon>Choiromyces</taxon>
    </lineage>
</organism>
<dbReference type="Pfam" id="PF04616">
    <property type="entry name" value="Glyco_hydro_43"/>
    <property type="match status" value="1"/>
</dbReference>
<dbReference type="AlphaFoldDB" id="A0A3N4JPW8"/>
<dbReference type="InterPro" id="IPR006710">
    <property type="entry name" value="Glyco_hydro_43"/>
</dbReference>
<evidence type="ECO:0000313" key="6">
    <source>
        <dbReference type="EMBL" id="RPB00237.1"/>
    </source>
</evidence>
<gene>
    <name evidence="6" type="ORF">L873DRAFT_1835111</name>
</gene>
<keyword evidence="3 4" id="KW-0326">Glycosidase</keyword>
<dbReference type="Pfam" id="PF17851">
    <property type="entry name" value="GH43_C2"/>
    <property type="match status" value="1"/>
</dbReference>
<dbReference type="PANTHER" id="PTHR42812:SF16">
    <property type="entry name" value="HYDROLASE, PUTATIVE (AFU_ORTHOLOGUE AFUA_7G06110)-RELATED"/>
    <property type="match status" value="1"/>
</dbReference>
<evidence type="ECO:0000259" key="5">
    <source>
        <dbReference type="Pfam" id="PF17851"/>
    </source>
</evidence>
<comment type="similarity">
    <text evidence="1 4">Belongs to the glycosyl hydrolase 43 family.</text>
</comment>
<reference evidence="6 7" key="1">
    <citation type="journal article" date="2018" name="Nat. Ecol. Evol.">
        <title>Pezizomycetes genomes reveal the molecular basis of ectomycorrhizal truffle lifestyle.</title>
        <authorList>
            <person name="Murat C."/>
            <person name="Payen T."/>
            <person name="Noel B."/>
            <person name="Kuo A."/>
            <person name="Morin E."/>
            <person name="Chen J."/>
            <person name="Kohler A."/>
            <person name="Krizsan K."/>
            <person name="Balestrini R."/>
            <person name="Da Silva C."/>
            <person name="Montanini B."/>
            <person name="Hainaut M."/>
            <person name="Levati E."/>
            <person name="Barry K.W."/>
            <person name="Belfiori B."/>
            <person name="Cichocki N."/>
            <person name="Clum A."/>
            <person name="Dockter R.B."/>
            <person name="Fauchery L."/>
            <person name="Guy J."/>
            <person name="Iotti M."/>
            <person name="Le Tacon F."/>
            <person name="Lindquist E.A."/>
            <person name="Lipzen A."/>
            <person name="Malagnac F."/>
            <person name="Mello A."/>
            <person name="Molinier V."/>
            <person name="Miyauchi S."/>
            <person name="Poulain J."/>
            <person name="Riccioni C."/>
            <person name="Rubini A."/>
            <person name="Sitrit Y."/>
            <person name="Splivallo R."/>
            <person name="Traeger S."/>
            <person name="Wang M."/>
            <person name="Zifcakova L."/>
            <person name="Wipf D."/>
            <person name="Zambonelli A."/>
            <person name="Paolocci F."/>
            <person name="Nowrousian M."/>
            <person name="Ottonello S."/>
            <person name="Baldrian P."/>
            <person name="Spatafora J.W."/>
            <person name="Henrissat B."/>
            <person name="Nagy L.G."/>
            <person name="Aury J.M."/>
            <person name="Wincker P."/>
            <person name="Grigoriev I.V."/>
            <person name="Bonfante P."/>
            <person name="Martin F.M."/>
        </authorList>
    </citation>
    <scope>NUCLEOTIDE SEQUENCE [LARGE SCALE GENOMIC DNA]</scope>
    <source>
        <strain evidence="6 7">120613-1</strain>
    </source>
</reference>
<keyword evidence="7" id="KW-1185">Reference proteome</keyword>
<dbReference type="OrthoDB" id="2139957at2759"/>
<proteinExistence type="inferred from homology"/>
<dbReference type="Gene3D" id="2.115.10.20">
    <property type="entry name" value="Glycosyl hydrolase domain, family 43"/>
    <property type="match status" value="1"/>
</dbReference>
<keyword evidence="2 4" id="KW-0378">Hydrolase</keyword>
<dbReference type="InterPro" id="IPR041542">
    <property type="entry name" value="GH43_C2"/>
</dbReference>
<dbReference type="EMBL" id="ML120382">
    <property type="protein sequence ID" value="RPB00237.1"/>
    <property type="molecule type" value="Genomic_DNA"/>
</dbReference>
<accession>A0A3N4JPW8</accession>
<protein>
    <recommendedName>
        <fullName evidence="5">Beta-xylosidase C-terminal Concanavalin A-like domain-containing protein</fullName>
    </recommendedName>
</protein>
<dbReference type="Proteomes" id="UP000276215">
    <property type="component" value="Unassembled WGS sequence"/>
</dbReference>
<evidence type="ECO:0000256" key="2">
    <source>
        <dbReference type="ARBA" id="ARBA00022801"/>
    </source>
</evidence>
<evidence type="ECO:0000256" key="4">
    <source>
        <dbReference type="RuleBase" id="RU361187"/>
    </source>
</evidence>
<dbReference type="InterPro" id="IPR051795">
    <property type="entry name" value="Glycosyl_Hydrlase_43"/>
</dbReference>
<dbReference type="SUPFAM" id="SSF49899">
    <property type="entry name" value="Concanavalin A-like lectins/glucanases"/>
    <property type="match status" value="1"/>
</dbReference>
<dbReference type="PANTHER" id="PTHR42812">
    <property type="entry name" value="BETA-XYLOSIDASE"/>
    <property type="match status" value="1"/>
</dbReference>
<evidence type="ECO:0000256" key="3">
    <source>
        <dbReference type="ARBA" id="ARBA00023295"/>
    </source>
</evidence>
<feature type="domain" description="Beta-xylosidase C-terminal Concanavalin A-like" evidence="5">
    <location>
        <begin position="297"/>
        <end position="464"/>
    </location>
</feature>
<dbReference type="InterPro" id="IPR023296">
    <property type="entry name" value="Glyco_hydro_beta-prop_sf"/>
</dbReference>
<dbReference type="GO" id="GO:0004553">
    <property type="term" value="F:hydrolase activity, hydrolyzing O-glycosyl compounds"/>
    <property type="evidence" value="ECO:0007669"/>
    <property type="project" value="InterPro"/>
</dbReference>
<sequence>MSFIRANSGWSSTLASLYHSTDLIDWEIVGHAFNWQSQPNMRGTAPSGGVFPQTLRYHEKSRTYYMITTLFDILSPPAVTRTPRSFYDEDSWSNPTYVDQSFICDGKTYLTTTMGSQFEDPDSGYFAVWITEIDIKTGDSLTMSKPFHVLSLPMNTPRLAEGSHIYKLSGYYYLMTAKAGTENGHRAMIKRAKSLNGTWGENPNNPILFNRRNLSNPILATGHALLVSTPNGKWYDVSLTTRPQNPQNGDGKPQLGREPFLAPAEWAARWLLVNGGNDITFNMPGLYDLARPKKRPDDFRGKLADKGYYTPRTPYKRFHSFTRSGLKLKANAYTLDDRETPATLMRNQLDFNPTNPRHEVGATVFFSIRYHNEVGITLHSTTKQRVLFIKTRSVGIPSGPVKLFIKAEPTKYSLGYAVGNGQPNYIAEAFLPGWQIFTGTFFGVYSTGLGGVAMLAPADFRYVHTELLG</sequence>
<name>A0A3N4JPW8_9PEZI</name>
<dbReference type="SUPFAM" id="SSF75005">
    <property type="entry name" value="Arabinanase/levansucrase/invertase"/>
    <property type="match status" value="1"/>
</dbReference>